<name>A0A081CM83_PSEA2</name>
<dbReference type="OrthoDB" id="10034502at2759"/>
<dbReference type="InterPro" id="IPR029058">
    <property type="entry name" value="AB_hydrolase_fold"/>
</dbReference>
<dbReference type="GeneID" id="26306857"/>
<dbReference type="EMBL" id="DF830088">
    <property type="protein sequence ID" value="GAK67779.1"/>
    <property type="molecule type" value="Genomic_DNA"/>
</dbReference>
<reference evidence="2" key="1">
    <citation type="journal article" date="2014" name="Genome Announc.">
        <title>Draft Genome Sequence of the Yeast Pseudozyma antarctica Type Strain JCM10317, a Producer of the Glycolipid Biosurfactants, Mannosylerythritol Lipids.</title>
        <authorList>
            <person name="Saika A."/>
            <person name="Koike H."/>
            <person name="Hori T."/>
            <person name="Fukuoka T."/>
            <person name="Sato S."/>
            <person name="Habe H."/>
            <person name="Kitamoto D."/>
            <person name="Morita T."/>
        </authorList>
    </citation>
    <scope>NUCLEOTIDE SEQUENCE [LARGE SCALE GENOMIC DNA]</scope>
    <source>
        <strain evidence="2">JCM 10317</strain>
    </source>
</reference>
<organism evidence="1 2">
    <name type="scientific">Pseudozyma antarctica</name>
    <name type="common">Yeast</name>
    <name type="synonym">Candida antarctica</name>
    <dbReference type="NCBI Taxonomy" id="84753"/>
    <lineage>
        <taxon>Eukaryota</taxon>
        <taxon>Fungi</taxon>
        <taxon>Dikarya</taxon>
        <taxon>Basidiomycota</taxon>
        <taxon>Ustilaginomycotina</taxon>
        <taxon>Ustilaginomycetes</taxon>
        <taxon>Ustilaginales</taxon>
        <taxon>Ustilaginaceae</taxon>
        <taxon>Moesziomyces</taxon>
    </lineage>
</organism>
<keyword evidence="2" id="KW-1185">Reference proteome</keyword>
<accession>A0A081CM83</accession>
<dbReference type="Pfam" id="PF08538">
    <property type="entry name" value="DUF1749"/>
    <property type="match status" value="1"/>
</dbReference>
<dbReference type="Proteomes" id="UP000053758">
    <property type="component" value="Unassembled WGS sequence"/>
</dbReference>
<dbReference type="Gene3D" id="3.40.50.1820">
    <property type="entry name" value="alpha/beta hydrolase"/>
    <property type="match status" value="1"/>
</dbReference>
<gene>
    <name evidence="1" type="ORF">PAN0_021d6008</name>
</gene>
<sequence>MASQPPFPAPLTGSLQLYQKKPIALPYFDSDPDLPHSLVFIPGLTDTIGTLPYLPELAAAIRKHGFSLVQPQMTCNLGGYGLCSLEGDAQEMAACVSYLRSTTSKRSGKVVLMGHSTGCQDIVAYLLSAQRAASALTRIDAAVLQAPVSDREFFELTRSSAQEQVRADMDRELQHATQLHLSGKDAQLVPRKLTDGIALPTTPQDLPDEAVEGQANTGNASAVLSPAMTAYRMWSLNARGGHDDFFSSDLDDHQITDTHPGARTVGRAVQNLAHGSPSTARLLALIGEKDEYLPDGAADILLSRWNGLLDSTGAFRAMIVPDANHQASTPTATTHLLTTLDDLLQSLT</sequence>
<dbReference type="RefSeq" id="XP_014653991.1">
    <property type="nucleotide sequence ID" value="XM_014798505.1"/>
</dbReference>
<dbReference type="InterPro" id="IPR013744">
    <property type="entry name" value="SidJ"/>
</dbReference>
<dbReference type="AlphaFoldDB" id="A0A081CM83"/>
<evidence type="ECO:0000313" key="1">
    <source>
        <dbReference type="EMBL" id="GAK67779.1"/>
    </source>
</evidence>
<dbReference type="SUPFAM" id="SSF53474">
    <property type="entry name" value="alpha/beta-Hydrolases"/>
    <property type="match status" value="1"/>
</dbReference>
<dbReference type="PANTHER" id="PTHR31591">
    <property type="entry name" value="UPF0613 PROTEIN PB24D3.06C"/>
    <property type="match status" value="1"/>
</dbReference>
<protein>
    <submittedName>
        <fullName evidence="1">Uncharacterized protein</fullName>
    </submittedName>
</protein>
<dbReference type="HOGENOM" id="CLU_049633_0_0_1"/>
<dbReference type="PANTHER" id="PTHR31591:SF1">
    <property type="entry name" value="UPF0613 PROTEIN PB24D3.06C"/>
    <property type="match status" value="1"/>
</dbReference>
<proteinExistence type="predicted"/>
<evidence type="ECO:0000313" key="2">
    <source>
        <dbReference type="Proteomes" id="UP000053758"/>
    </source>
</evidence>